<evidence type="ECO:0000313" key="2">
    <source>
        <dbReference type="EMBL" id="VAW70911.1"/>
    </source>
</evidence>
<dbReference type="Pfam" id="PF13174">
    <property type="entry name" value="TPR_6"/>
    <property type="match status" value="1"/>
</dbReference>
<dbReference type="PROSITE" id="PS50005">
    <property type="entry name" value="TPR"/>
    <property type="match status" value="1"/>
</dbReference>
<proteinExistence type="predicted"/>
<accession>A0A3B0XTQ6</accession>
<sequence length="688" mass="79838">MQRILYIFVLSLFTFSVAAENTLDKAPELKDIFYGESLYYAFQNRHFDAISKLDAELGQHYKLDNPSLDPFNQQINHAEFSVGSFELAYRMHQRAGRAIRAIYESSLDQQIKNEAAYRLAKIYYQKNQPENALEILQKITGGMADELRVDELFLRAQVYISSGKFGDAIDILQSIEDDEKYTGFTLYNLGIAYIHNNEEEKAVSTFDKMGKIKSDDRAVLALKDKANLTLAGRMLEKGSPELARQYFSRVRLKGPFANRALLGSGWASASLGDYRKALVPWKILHDREVTNASVQEAMLAVPYAFGKLDYYGQAALSYGKAMENFGNEVDRLEQSIKSVREGHFLKAVISKQGERDKNWLHNLRDLPETPETRYFMSLMASNDFHQSLKNYHDLADLRSGLAYWLASLDVYVELIELRRQYYEPLLPVVEKKFKKLDARIRLRIEQRNRLDQRLKSMVISRRPDYLATGEERGMLDKLNKIELYLSNHPQKKTAQVSERVKRLKGVLHWQVTSAYNARLTTAYKEMRKLDIYIKKLNTAYESFVRTRQSATQSYRNYKIPIRQLKTRIQEKQIKVNAIMARQGRQIENMAVNELERRRNLLEEYQIKARFALAESYDRASKKQQRKLEKDMRLKMQQKKSADKASSEKVDSKKADSKKAEPGHVVHKHDPNEGRLKRIEPDTEKDAVK</sequence>
<dbReference type="Pfam" id="PF13432">
    <property type="entry name" value="TPR_16"/>
    <property type="match status" value="1"/>
</dbReference>
<gene>
    <name evidence="2" type="ORF">MNBD_GAMMA10-61</name>
</gene>
<dbReference type="AlphaFoldDB" id="A0A3B0XTQ6"/>
<evidence type="ECO:0000256" key="1">
    <source>
        <dbReference type="SAM" id="MobiDB-lite"/>
    </source>
</evidence>
<dbReference type="Gene3D" id="1.25.40.10">
    <property type="entry name" value="Tetratricopeptide repeat domain"/>
    <property type="match status" value="1"/>
</dbReference>
<dbReference type="EMBL" id="UOFJ01000558">
    <property type="protein sequence ID" value="VAW70911.1"/>
    <property type="molecule type" value="Genomic_DNA"/>
</dbReference>
<reference evidence="2" key="1">
    <citation type="submission" date="2018-06" db="EMBL/GenBank/DDBJ databases">
        <authorList>
            <person name="Zhirakovskaya E."/>
        </authorList>
    </citation>
    <scope>NUCLEOTIDE SEQUENCE</scope>
</reference>
<dbReference type="InterPro" id="IPR019734">
    <property type="entry name" value="TPR_rpt"/>
</dbReference>
<dbReference type="SUPFAM" id="SSF48452">
    <property type="entry name" value="TPR-like"/>
    <property type="match status" value="1"/>
</dbReference>
<protein>
    <submittedName>
        <fullName evidence="2">Uncharacterized protein</fullName>
    </submittedName>
</protein>
<organism evidence="2">
    <name type="scientific">hydrothermal vent metagenome</name>
    <dbReference type="NCBI Taxonomy" id="652676"/>
    <lineage>
        <taxon>unclassified sequences</taxon>
        <taxon>metagenomes</taxon>
        <taxon>ecological metagenomes</taxon>
    </lineage>
</organism>
<name>A0A3B0XTQ6_9ZZZZ</name>
<feature type="region of interest" description="Disordered" evidence="1">
    <location>
        <begin position="615"/>
        <end position="688"/>
    </location>
</feature>
<dbReference type="InterPro" id="IPR011990">
    <property type="entry name" value="TPR-like_helical_dom_sf"/>
</dbReference>